<proteinExistence type="predicted"/>
<dbReference type="Proteomes" id="UP000032604">
    <property type="component" value="Chromosome"/>
</dbReference>
<organism evidence="1 2">
    <name type="scientific">Clavibacter michiganensis subsp. insidiosus</name>
    <dbReference type="NCBI Taxonomy" id="33014"/>
    <lineage>
        <taxon>Bacteria</taxon>
        <taxon>Bacillati</taxon>
        <taxon>Actinomycetota</taxon>
        <taxon>Actinomycetes</taxon>
        <taxon>Micrococcales</taxon>
        <taxon>Microbacteriaceae</taxon>
        <taxon>Clavibacter</taxon>
    </lineage>
</organism>
<dbReference type="PATRIC" id="fig|33014.5.peg.178"/>
<reference evidence="1 2" key="1">
    <citation type="journal article" date="2015" name="Genome Announc.">
        <title>Complete Genome Sequence of Clavibacter michiganensis subsp. insidiosus R1-1 Using PacBio Single-Molecule Real-Time Technology.</title>
        <authorList>
            <person name="Lu Y."/>
            <person name="Samac D.A."/>
            <person name="Glazebrook J."/>
            <person name="Ishimaru C.A."/>
        </authorList>
    </citation>
    <scope>NUCLEOTIDE SEQUENCE [LARGE SCALE GENOMIC DNA]</scope>
    <source>
        <strain evidence="1 2">R1-1</strain>
    </source>
</reference>
<dbReference type="HOGENOM" id="CLU_1029337_0_0_11"/>
<name>A0A0D5CEZ3_9MICO</name>
<accession>A0A0D5CEZ3</accession>
<dbReference type="EMBL" id="CP011043">
    <property type="protein sequence ID" value="AJW77875.1"/>
    <property type="molecule type" value="Genomic_DNA"/>
</dbReference>
<evidence type="ECO:0000313" key="1">
    <source>
        <dbReference type="EMBL" id="AJW77875.1"/>
    </source>
</evidence>
<dbReference type="AlphaFoldDB" id="A0A0D5CEZ3"/>
<evidence type="ECO:0000313" key="2">
    <source>
        <dbReference type="Proteomes" id="UP000032604"/>
    </source>
</evidence>
<dbReference type="RefSeq" id="WP_045526172.1">
    <property type="nucleotide sequence ID" value="NZ_CP011043.1"/>
</dbReference>
<dbReference type="KEGG" id="cmh:VO01_00800"/>
<gene>
    <name evidence="1" type="ORF">VO01_00800</name>
</gene>
<dbReference type="OrthoDB" id="4925768at2"/>
<protein>
    <submittedName>
        <fullName evidence="1">Uncharacterized protein</fullName>
    </submittedName>
</protein>
<sequence length="273" mass="27468">MTALTLRIDPAASATHAHAAVATLASLPESFRRTDDAGDVVVVAGGDGWARRATDAVQAGARALLVLDPGPASDADLADLAALAAAGAPVVLDVPWRHDEAVRRVAPRIHRLAAPGALFEARATVAATDDLVGAARALALTAQTLVGSPLTELAPLAATPDHLMLSGTTASGVHVIVSAVVTAHGHACATFRLVVGDRAAHVALPAPGTAAPGRASVTDAAGREDLPVVFESGHRTAMRLAHDAAHGRHVPDDVADLRALLAAAPALAGDARP</sequence>